<evidence type="ECO:0000256" key="3">
    <source>
        <dbReference type="ARBA" id="ARBA00022771"/>
    </source>
</evidence>
<evidence type="ECO:0000256" key="4">
    <source>
        <dbReference type="ARBA" id="ARBA00022833"/>
    </source>
</evidence>
<dbReference type="InterPro" id="IPR000571">
    <property type="entry name" value="Znf_CCCH"/>
</dbReference>
<evidence type="ECO:0000256" key="2">
    <source>
        <dbReference type="ARBA" id="ARBA00022737"/>
    </source>
</evidence>
<dbReference type="PANTHER" id="PTHR12547">
    <property type="entry name" value="CCCH ZINC FINGER/TIS11-RELATED"/>
    <property type="match status" value="1"/>
</dbReference>
<feature type="region of interest" description="Disordered" evidence="6">
    <location>
        <begin position="144"/>
        <end position="179"/>
    </location>
</feature>
<evidence type="ECO:0000256" key="5">
    <source>
        <dbReference type="PROSITE-ProRule" id="PRU00723"/>
    </source>
</evidence>
<keyword evidence="3 5" id="KW-0863">Zinc-finger</keyword>
<evidence type="ECO:0000313" key="8">
    <source>
        <dbReference type="Proteomes" id="UP000887566"/>
    </source>
</evidence>
<accession>A0A914W6B7</accession>
<dbReference type="InterPro" id="IPR036855">
    <property type="entry name" value="Znf_CCCH_sf"/>
</dbReference>
<keyword evidence="1 5" id="KW-0479">Metal-binding</keyword>
<evidence type="ECO:0000256" key="6">
    <source>
        <dbReference type="SAM" id="MobiDB-lite"/>
    </source>
</evidence>
<dbReference type="AlphaFoldDB" id="A0A914W6B7"/>
<feature type="zinc finger region" description="C3H1-type" evidence="5">
    <location>
        <begin position="69"/>
        <end position="97"/>
    </location>
</feature>
<organism evidence="8 9">
    <name type="scientific">Plectus sambesii</name>
    <dbReference type="NCBI Taxonomy" id="2011161"/>
    <lineage>
        <taxon>Eukaryota</taxon>
        <taxon>Metazoa</taxon>
        <taxon>Ecdysozoa</taxon>
        <taxon>Nematoda</taxon>
        <taxon>Chromadorea</taxon>
        <taxon>Plectida</taxon>
        <taxon>Plectina</taxon>
        <taxon>Plectoidea</taxon>
        <taxon>Plectidae</taxon>
        <taxon>Plectus</taxon>
    </lineage>
</organism>
<dbReference type="PROSITE" id="PS50103">
    <property type="entry name" value="ZF_C3H1"/>
    <property type="match status" value="2"/>
</dbReference>
<name>A0A914W6B7_9BILA</name>
<dbReference type="FunFam" id="4.10.1000.10:FF:000001">
    <property type="entry name" value="zinc finger CCCH domain-containing protein 15-like"/>
    <property type="match status" value="1"/>
</dbReference>
<dbReference type="GO" id="GO:0003730">
    <property type="term" value="F:mRNA 3'-UTR binding"/>
    <property type="evidence" value="ECO:0007669"/>
    <property type="project" value="TreeGrafter"/>
</dbReference>
<evidence type="ECO:0000259" key="7">
    <source>
        <dbReference type="PROSITE" id="PS50103"/>
    </source>
</evidence>
<keyword evidence="8" id="KW-1185">Reference proteome</keyword>
<dbReference type="SMART" id="SM00356">
    <property type="entry name" value="ZnF_C3H1"/>
    <property type="match status" value="2"/>
</dbReference>
<dbReference type="Gene3D" id="4.10.1000.10">
    <property type="entry name" value="Zinc finger, CCCH-type"/>
    <property type="match status" value="1"/>
</dbReference>
<evidence type="ECO:0000313" key="9">
    <source>
        <dbReference type="WBParaSite" id="PSAMB.scaffold3295size18890.g20977.t1"/>
    </source>
</evidence>
<dbReference type="Gene3D" id="6.10.250.3220">
    <property type="match status" value="1"/>
</dbReference>
<dbReference type="WBParaSite" id="PSAMB.scaffold3295size18890.g20977.t1">
    <property type="protein sequence ID" value="PSAMB.scaffold3295size18890.g20977.t1"/>
    <property type="gene ID" value="PSAMB.scaffold3295size18890.g20977"/>
</dbReference>
<dbReference type="GO" id="GO:0043186">
    <property type="term" value="C:P granule"/>
    <property type="evidence" value="ECO:0007669"/>
    <property type="project" value="UniProtKB-ARBA"/>
</dbReference>
<evidence type="ECO:0000256" key="1">
    <source>
        <dbReference type="ARBA" id="ARBA00022723"/>
    </source>
</evidence>
<dbReference type="InterPro" id="IPR045877">
    <property type="entry name" value="ZFP36-like"/>
</dbReference>
<proteinExistence type="predicted"/>
<dbReference type="SUPFAM" id="SSF90229">
    <property type="entry name" value="CCCH zinc finger"/>
    <property type="match status" value="2"/>
</dbReference>
<dbReference type="WBParaSite" id="PSAMB.scaffold5705size11049.g27149.t1">
    <property type="protein sequence ID" value="PSAMB.scaffold5705size11049.g27149.t1"/>
    <property type="gene ID" value="PSAMB.scaffold5705size11049.g27149"/>
</dbReference>
<dbReference type="GO" id="GO:0005829">
    <property type="term" value="C:cytosol"/>
    <property type="evidence" value="ECO:0007669"/>
    <property type="project" value="TreeGrafter"/>
</dbReference>
<dbReference type="Pfam" id="PF00642">
    <property type="entry name" value="zf-CCCH"/>
    <property type="match status" value="2"/>
</dbReference>
<protein>
    <submittedName>
        <fullName evidence="9 10">C3H1-type domain-containing protein</fullName>
    </submittedName>
</protein>
<sequence length="222" mass="24660">MFFYPDQQMMGGVPSFGPRPGMFVFCPNPSMMMPMRNFNCGPLMGLGSRRGVAPIDVGGMRRFIRNPKQFKTVLCESWKESRRCNYGDRCQFAHGAEELRQPQQSAAQRHPKYRTQMCNKFAMFGCCPYGARCHFLHGSPSSTPELEDQMSLSSPASPPPSSRSGSSSPNIDDSRPSSTFSWPSVDSLGTFNACITAFDDHLPAPIGTGRRLPAFVELSQRQ</sequence>
<feature type="zinc finger region" description="C3H1-type" evidence="5">
    <location>
        <begin position="112"/>
        <end position="140"/>
    </location>
</feature>
<dbReference type="GO" id="GO:0008270">
    <property type="term" value="F:zinc ion binding"/>
    <property type="evidence" value="ECO:0007669"/>
    <property type="project" value="UniProtKB-KW"/>
</dbReference>
<reference evidence="9 10" key="1">
    <citation type="submission" date="2022-11" db="UniProtKB">
        <authorList>
            <consortium name="WormBaseParasite"/>
        </authorList>
    </citation>
    <scope>IDENTIFICATION</scope>
</reference>
<feature type="domain" description="C3H1-type" evidence="7">
    <location>
        <begin position="112"/>
        <end position="140"/>
    </location>
</feature>
<keyword evidence="4 5" id="KW-0862">Zinc</keyword>
<feature type="domain" description="C3H1-type" evidence="7">
    <location>
        <begin position="69"/>
        <end position="97"/>
    </location>
</feature>
<evidence type="ECO:0000313" key="10">
    <source>
        <dbReference type="WBParaSite" id="PSAMB.scaffold5705size11049.g27149.t1"/>
    </source>
</evidence>
<keyword evidence="2" id="KW-0677">Repeat</keyword>
<dbReference type="Proteomes" id="UP000887566">
    <property type="component" value="Unplaced"/>
</dbReference>
<dbReference type="PANTHER" id="PTHR12547:SF144">
    <property type="entry name" value="C3H1-TYPE DOMAIN-CONTAINING PROTEIN"/>
    <property type="match status" value="1"/>
</dbReference>